<name>A0A1Y5PKY2_9MYCO</name>
<protein>
    <submittedName>
        <fullName evidence="1">Uncharacterized protein</fullName>
    </submittedName>
</protein>
<dbReference type="AlphaFoldDB" id="A0A1Y5PKY2"/>
<gene>
    <name evidence="1" type="ORF">MHPYR_780010</name>
</gene>
<reference evidence="1" key="1">
    <citation type="submission" date="2016-03" db="EMBL/GenBank/DDBJ databases">
        <authorList>
            <person name="Ploux O."/>
        </authorList>
    </citation>
    <scope>NUCLEOTIDE SEQUENCE</scope>
    <source>
        <strain evidence="1">UC10</strain>
    </source>
</reference>
<accession>A0A1Y5PKY2</accession>
<proteinExistence type="predicted"/>
<evidence type="ECO:0000313" key="1">
    <source>
        <dbReference type="EMBL" id="SBS79397.1"/>
    </source>
</evidence>
<organism evidence="1">
    <name type="scientific">uncultured Mycobacterium sp</name>
    <dbReference type="NCBI Taxonomy" id="171292"/>
    <lineage>
        <taxon>Bacteria</taxon>
        <taxon>Bacillati</taxon>
        <taxon>Actinomycetota</taxon>
        <taxon>Actinomycetes</taxon>
        <taxon>Mycobacteriales</taxon>
        <taxon>Mycobacteriaceae</taxon>
        <taxon>Mycobacterium</taxon>
        <taxon>environmental samples</taxon>
    </lineage>
</organism>
<sequence>MCDTTARYRSFRHELNRELVALDGQAEKLHAELTEHVRYNRSLDAFRVQGDLRSVAVNRRSVVNMLSAIACRFPSN</sequence>
<dbReference type="EMBL" id="FLQS01000076">
    <property type="protein sequence ID" value="SBS79397.1"/>
    <property type="molecule type" value="Genomic_DNA"/>
</dbReference>